<sequence>MELVGGERVVNGSIKRAYPLQSMRSASGHVSTASPGGGELGMFGPGVGPCGPDAAQVVAIIVENNRTFESCLVFFYDNWATKMQFLKRHYKLRVKGRGLVALEWEAGAETEERMQCVVVAERNVLKKTLDRKPRLFNFPHSLHIEVAYEEPQRLPDSDQLRYLPSKTIATRDLHSATPARQTLIQAQAPPRKKPNHGKRPLEVARMTSPAYRYSPLSELVDGFADIYGVVVNMTLPKKTSGRDFCMTVSVTDESCPTRAAAIQVNIFYPTIEKIPKIKFVGDIIRFHKVKIQQYQDRIQGLSLSRATRHLVLREKANGSLEQVTNSDTWTFESSDELRTRKLLKWARKSLAEDDTLPQGCSLAPKLLSELKFAEGFIDLVVRVLNVDDCDEPVRLTVWDGSGSAEESDQVLVRALQDKGVAVPPYGLLKEVIMSSCWLVVREMYFVDGMLKNWCRFRNLAVGVDEPIPGAVIAPGRREILRFREVSSFVLMPDFALDVRRRCSLMGTPNSSITANNDQLRTCSPTENRVSPEQVVTVIPDRIRKNIPVTPLREILSSPQTPRKFHCWARVRSIWPNDIEKICKPKSGNSDEFIYSFALTVEEGSESLSIIVYGKDAEHFLHGIPPCDLSSSTSSKTLLEKRFAALLKASNAFHWCIKSYSVSLPSGRSVCPGTAVRYRLFDTLLQCS</sequence>
<dbReference type="CDD" id="cd04497">
    <property type="entry name" value="hPOT1_OB1_like"/>
    <property type="match status" value="1"/>
</dbReference>
<dbReference type="SUPFAM" id="SSF50249">
    <property type="entry name" value="Nucleic acid-binding proteins"/>
    <property type="match status" value="1"/>
</dbReference>
<evidence type="ECO:0000256" key="1">
    <source>
        <dbReference type="ARBA" id="ARBA00004574"/>
    </source>
</evidence>
<keyword evidence="3" id="KW-0779">Telomere</keyword>
<dbReference type="Pfam" id="PF25507">
    <property type="entry name" value="OB_POT1A"/>
    <property type="match status" value="1"/>
</dbReference>
<evidence type="ECO:0000313" key="6">
    <source>
        <dbReference type="EMBL" id="ETO72806.1"/>
    </source>
</evidence>
<comment type="subcellular location">
    <subcellularLocation>
        <location evidence="1">Chromosome</location>
        <location evidence="1">Telomere</location>
    </subcellularLocation>
</comment>
<evidence type="ECO:0000259" key="5">
    <source>
        <dbReference type="SMART" id="SM00976"/>
    </source>
</evidence>
<organism evidence="6 7">
    <name type="scientific">Phytophthora nicotianae P1976</name>
    <dbReference type="NCBI Taxonomy" id="1317066"/>
    <lineage>
        <taxon>Eukaryota</taxon>
        <taxon>Sar</taxon>
        <taxon>Stramenopiles</taxon>
        <taxon>Oomycota</taxon>
        <taxon>Peronosporomycetes</taxon>
        <taxon>Peronosporales</taxon>
        <taxon>Peronosporaceae</taxon>
        <taxon>Phytophthora</taxon>
    </lineage>
</organism>
<dbReference type="Pfam" id="PF02765">
    <property type="entry name" value="POT1"/>
    <property type="match status" value="1"/>
</dbReference>
<dbReference type="InterPro" id="IPR057620">
    <property type="entry name" value="POT1A/B-like_OB"/>
</dbReference>
<dbReference type="GO" id="GO:0098505">
    <property type="term" value="F:G-rich strand telomeric DNA binding"/>
    <property type="evidence" value="ECO:0007669"/>
    <property type="project" value="TreeGrafter"/>
</dbReference>
<dbReference type="GO" id="GO:0032210">
    <property type="term" value="P:regulation of telomere maintenance via telomerase"/>
    <property type="evidence" value="ECO:0007669"/>
    <property type="project" value="TreeGrafter"/>
</dbReference>
<evidence type="ECO:0000313" key="7">
    <source>
        <dbReference type="Proteomes" id="UP000028582"/>
    </source>
</evidence>
<dbReference type="SMART" id="SM00976">
    <property type="entry name" value="Telo_bind"/>
    <property type="match status" value="1"/>
</dbReference>
<dbReference type="OrthoDB" id="2186770at2759"/>
<dbReference type="InterPro" id="IPR028389">
    <property type="entry name" value="POT1"/>
</dbReference>
<dbReference type="Gene3D" id="2.40.50.140">
    <property type="entry name" value="Nucleic acid-binding proteins"/>
    <property type="match status" value="2"/>
</dbReference>
<gene>
    <name evidence="6" type="ORF">F444_11216</name>
</gene>
<keyword evidence="2" id="KW-0158">Chromosome</keyword>
<dbReference type="Proteomes" id="UP000028582">
    <property type="component" value="Unassembled WGS sequence"/>
</dbReference>
<feature type="domain" description="Telomeric single stranded DNA binding POT1/Cdc13" evidence="5">
    <location>
        <begin position="213"/>
        <end position="347"/>
    </location>
</feature>
<accession>A0A081A1P5</accession>
<dbReference type="GO" id="GO:0000783">
    <property type="term" value="C:nuclear telomere cap complex"/>
    <property type="evidence" value="ECO:0007669"/>
    <property type="project" value="TreeGrafter"/>
</dbReference>
<name>A0A081A1P5_PHYNI</name>
<dbReference type="EMBL" id="ANJA01002027">
    <property type="protein sequence ID" value="ETO72806.1"/>
    <property type="molecule type" value="Genomic_DNA"/>
</dbReference>
<evidence type="ECO:0000256" key="4">
    <source>
        <dbReference type="ARBA" id="ARBA00023125"/>
    </source>
</evidence>
<dbReference type="PANTHER" id="PTHR14513">
    <property type="entry name" value="PROTECTION OF TELOMERES 1"/>
    <property type="match status" value="1"/>
</dbReference>
<protein>
    <recommendedName>
        <fullName evidence="5">Telomeric single stranded DNA binding POT1/Cdc13 domain-containing protein</fullName>
    </recommendedName>
</protein>
<evidence type="ECO:0000256" key="3">
    <source>
        <dbReference type="ARBA" id="ARBA00022895"/>
    </source>
</evidence>
<comment type="caution">
    <text evidence="6">The sequence shown here is derived from an EMBL/GenBank/DDBJ whole genome shotgun (WGS) entry which is preliminary data.</text>
</comment>
<keyword evidence="4" id="KW-0238">DNA-binding</keyword>
<dbReference type="AlphaFoldDB" id="A0A081A1P5"/>
<dbReference type="InterPro" id="IPR012340">
    <property type="entry name" value="NA-bd_OB-fold"/>
</dbReference>
<dbReference type="GO" id="GO:0010521">
    <property type="term" value="F:telomerase inhibitor activity"/>
    <property type="evidence" value="ECO:0007669"/>
    <property type="project" value="TreeGrafter"/>
</dbReference>
<reference evidence="6 7" key="1">
    <citation type="submission" date="2013-11" db="EMBL/GenBank/DDBJ databases">
        <title>The Genome Sequence of Phytophthora parasitica P1976.</title>
        <authorList>
            <consortium name="The Broad Institute Genomics Platform"/>
            <person name="Russ C."/>
            <person name="Tyler B."/>
            <person name="Panabieres F."/>
            <person name="Shan W."/>
            <person name="Tripathy S."/>
            <person name="Grunwald N."/>
            <person name="Machado M."/>
            <person name="Johnson C.S."/>
            <person name="Walker B."/>
            <person name="Young S."/>
            <person name="Zeng Q."/>
            <person name="Gargeya S."/>
            <person name="Fitzgerald M."/>
            <person name="Haas B."/>
            <person name="Abouelleil A."/>
            <person name="Allen A.W."/>
            <person name="Alvarado L."/>
            <person name="Arachchi H.M."/>
            <person name="Berlin A.M."/>
            <person name="Chapman S.B."/>
            <person name="Gainer-Dewar J."/>
            <person name="Goldberg J."/>
            <person name="Griggs A."/>
            <person name="Gujja S."/>
            <person name="Hansen M."/>
            <person name="Howarth C."/>
            <person name="Imamovic A."/>
            <person name="Ireland A."/>
            <person name="Larimer J."/>
            <person name="McCowan C."/>
            <person name="Murphy C."/>
            <person name="Pearson M."/>
            <person name="Poon T.W."/>
            <person name="Priest M."/>
            <person name="Roberts A."/>
            <person name="Saif S."/>
            <person name="Shea T."/>
            <person name="Sisk P."/>
            <person name="Sykes S."/>
            <person name="Wortman J."/>
            <person name="Nusbaum C."/>
            <person name="Birren B."/>
        </authorList>
    </citation>
    <scope>NUCLEOTIDE SEQUENCE [LARGE SCALE GENOMIC DNA]</scope>
    <source>
        <strain evidence="6 7">P1976</strain>
    </source>
</reference>
<evidence type="ECO:0000256" key="2">
    <source>
        <dbReference type="ARBA" id="ARBA00022454"/>
    </source>
</evidence>
<proteinExistence type="predicted"/>
<dbReference type="PANTHER" id="PTHR14513:SF0">
    <property type="entry name" value="PROTECTION OF TELOMERES PROTEIN 1"/>
    <property type="match status" value="1"/>
</dbReference>
<dbReference type="InterPro" id="IPR011564">
    <property type="entry name" value="Telomer_end-bd_POT1/Cdc13"/>
</dbReference>
<dbReference type="GO" id="GO:0016233">
    <property type="term" value="P:telomere capping"/>
    <property type="evidence" value="ECO:0007669"/>
    <property type="project" value="TreeGrafter"/>
</dbReference>